<comment type="caution">
    <text evidence="1">The sequence shown here is derived from an EMBL/GenBank/DDBJ whole genome shotgun (WGS) entry which is preliminary data.</text>
</comment>
<gene>
    <name evidence="1" type="ORF">DPMN_071587</name>
</gene>
<keyword evidence="2" id="KW-1185">Reference proteome</keyword>
<dbReference type="EMBL" id="JAIWYP010000014">
    <property type="protein sequence ID" value="KAH3711911.1"/>
    <property type="molecule type" value="Genomic_DNA"/>
</dbReference>
<organism evidence="1 2">
    <name type="scientific">Dreissena polymorpha</name>
    <name type="common">Zebra mussel</name>
    <name type="synonym">Mytilus polymorpha</name>
    <dbReference type="NCBI Taxonomy" id="45954"/>
    <lineage>
        <taxon>Eukaryota</taxon>
        <taxon>Metazoa</taxon>
        <taxon>Spiralia</taxon>
        <taxon>Lophotrochozoa</taxon>
        <taxon>Mollusca</taxon>
        <taxon>Bivalvia</taxon>
        <taxon>Autobranchia</taxon>
        <taxon>Heteroconchia</taxon>
        <taxon>Euheterodonta</taxon>
        <taxon>Imparidentia</taxon>
        <taxon>Neoheterodontei</taxon>
        <taxon>Myida</taxon>
        <taxon>Dreissenoidea</taxon>
        <taxon>Dreissenidae</taxon>
        <taxon>Dreissena</taxon>
    </lineage>
</organism>
<name>A0A9D3Z712_DREPO</name>
<dbReference type="Proteomes" id="UP000828390">
    <property type="component" value="Unassembled WGS sequence"/>
</dbReference>
<evidence type="ECO:0000313" key="1">
    <source>
        <dbReference type="EMBL" id="KAH3711911.1"/>
    </source>
</evidence>
<dbReference type="AlphaFoldDB" id="A0A9D3Z712"/>
<protein>
    <submittedName>
        <fullName evidence="1">Uncharacterized protein</fullName>
    </submittedName>
</protein>
<proteinExistence type="predicted"/>
<reference evidence="1" key="1">
    <citation type="journal article" date="2019" name="bioRxiv">
        <title>The Genome of the Zebra Mussel, Dreissena polymorpha: A Resource for Invasive Species Research.</title>
        <authorList>
            <person name="McCartney M.A."/>
            <person name="Auch B."/>
            <person name="Kono T."/>
            <person name="Mallez S."/>
            <person name="Zhang Y."/>
            <person name="Obille A."/>
            <person name="Becker A."/>
            <person name="Abrahante J.E."/>
            <person name="Garbe J."/>
            <person name="Badalamenti J.P."/>
            <person name="Herman A."/>
            <person name="Mangelson H."/>
            <person name="Liachko I."/>
            <person name="Sullivan S."/>
            <person name="Sone E.D."/>
            <person name="Koren S."/>
            <person name="Silverstein K.A.T."/>
            <person name="Beckman K.B."/>
            <person name="Gohl D.M."/>
        </authorList>
    </citation>
    <scope>NUCLEOTIDE SEQUENCE</scope>
    <source>
        <strain evidence="1">Duluth1</strain>
        <tissue evidence="1">Whole animal</tissue>
    </source>
</reference>
<reference evidence="1" key="2">
    <citation type="submission" date="2020-11" db="EMBL/GenBank/DDBJ databases">
        <authorList>
            <person name="McCartney M.A."/>
            <person name="Auch B."/>
            <person name="Kono T."/>
            <person name="Mallez S."/>
            <person name="Becker A."/>
            <person name="Gohl D.M."/>
            <person name="Silverstein K.A.T."/>
            <person name="Koren S."/>
            <person name="Bechman K.B."/>
            <person name="Herman A."/>
            <person name="Abrahante J.E."/>
            <person name="Garbe J."/>
        </authorList>
    </citation>
    <scope>NUCLEOTIDE SEQUENCE</scope>
    <source>
        <strain evidence="1">Duluth1</strain>
        <tissue evidence="1">Whole animal</tissue>
    </source>
</reference>
<sequence length="118" mass="13690">MYPRLMMACMKRSVTIGYSVSQSNRGQQSNRPIRVQQMVLTANLVILTLIHIVDVVKGWKSMVCKELRTLYDWSLKNKAKYLYGKNCLASNEVTVFVPGPHIMRHQARRDLTHFKIHT</sequence>
<accession>A0A9D3Z712</accession>
<evidence type="ECO:0000313" key="2">
    <source>
        <dbReference type="Proteomes" id="UP000828390"/>
    </source>
</evidence>